<keyword evidence="4 6" id="KW-0067">ATP-binding</keyword>
<evidence type="ECO:0000256" key="5">
    <source>
        <dbReference type="ARBA" id="ARBA00022884"/>
    </source>
</evidence>
<comment type="similarity">
    <text evidence="6">Belongs to the DEAD box helicase family.</text>
</comment>
<dbReference type="PROSITE" id="PS00039">
    <property type="entry name" value="DEAD_ATP_HELICASE"/>
    <property type="match status" value="1"/>
</dbReference>
<evidence type="ECO:0000259" key="9">
    <source>
        <dbReference type="PROSITE" id="PS51192"/>
    </source>
</evidence>
<comment type="domain">
    <text evidence="7">The Q motif is unique to and characteristic of the DEAD box family of RNA helicases and controls ATP binding and hydrolysis.</text>
</comment>
<gene>
    <name evidence="11" type="ORF">Sste5346_001079</name>
</gene>
<dbReference type="EC" id="3.6.4.13" evidence="7"/>
<organism evidence="11 12">
    <name type="scientific">Sporothrix stenoceras</name>
    <dbReference type="NCBI Taxonomy" id="5173"/>
    <lineage>
        <taxon>Eukaryota</taxon>
        <taxon>Fungi</taxon>
        <taxon>Dikarya</taxon>
        <taxon>Ascomycota</taxon>
        <taxon>Pezizomycotina</taxon>
        <taxon>Sordariomycetes</taxon>
        <taxon>Sordariomycetidae</taxon>
        <taxon>Ophiostomatales</taxon>
        <taxon>Ophiostomataceae</taxon>
        <taxon>Sporothrix</taxon>
    </lineage>
</organism>
<keyword evidence="5 7" id="KW-0694">RNA-binding</keyword>
<keyword evidence="3 6" id="KW-0347">Helicase</keyword>
<name>A0ABR3ZR27_9PEZI</name>
<dbReference type="InterPro" id="IPR011545">
    <property type="entry name" value="DEAD/DEAH_box_helicase_dom"/>
</dbReference>
<comment type="caution">
    <text evidence="11">The sequence shown here is derived from an EMBL/GenBank/DDBJ whole genome shotgun (WGS) entry which is preliminary data.</text>
</comment>
<feature type="domain" description="Helicase ATP-binding" evidence="9">
    <location>
        <begin position="120"/>
        <end position="310"/>
    </location>
</feature>
<dbReference type="InterPro" id="IPR000629">
    <property type="entry name" value="RNA-helicase_DEAD-box_CS"/>
</dbReference>
<dbReference type="Pfam" id="PF00271">
    <property type="entry name" value="Helicase_C"/>
    <property type="match status" value="1"/>
</dbReference>
<evidence type="ECO:0000313" key="11">
    <source>
        <dbReference type="EMBL" id="KAL1902637.1"/>
    </source>
</evidence>
<dbReference type="InterPro" id="IPR001650">
    <property type="entry name" value="Helicase_C-like"/>
</dbReference>
<keyword evidence="1 6" id="KW-0547">Nucleotide-binding</keyword>
<dbReference type="Proteomes" id="UP001583186">
    <property type="component" value="Unassembled WGS sequence"/>
</dbReference>
<evidence type="ECO:0000256" key="2">
    <source>
        <dbReference type="ARBA" id="ARBA00022801"/>
    </source>
</evidence>
<evidence type="ECO:0000256" key="8">
    <source>
        <dbReference type="SAM" id="MobiDB-lite"/>
    </source>
</evidence>
<dbReference type="PROSITE" id="PS51194">
    <property type="entry name" value="HELICASE_CTER"/>
    <property type="match status" value="1"/>
</dbReference>
<protein>
    <recommendedName>
        <fullName evidence="7">ATP-dependent RNA helicase</fullName>
        <ecNumber evidence="7">3.6.4.13</ecNumber>
    </recommendedName>
</protein>
<dbReference type="InterPro" id="IPR014001">
    <property type="entry name" value="Helicase_ATP-bd"/>
</dbReference>
<dbReference type="EMBL" id="JAWCUI010000004">
    <property type="protein sequence ID" value="KAL1902637.1"/>
    <property type="molecule type" value="Genomic_DNA"/>
</dbReference>
<dbReference type="CDD" id="cd17964">
    <property type="entry name" value="DEADc_MSS116"/>
    <property type="match status" value="1"/>
</dbReference>
<feature type="compositionally biased region" description="Gly residues" evidence="8">
    <location>
        <begin position="622"/>
        <end position="673"/>
    </location>
</feature>
<dbReference type="PROSITE" id="PS51192">
    <property type="entry name" value="HELICASE_ATP_BIND_1"/>
    <property type="match status" value="1"/>
</dbReference>
<feature type="compositionally biased region" description="Basic and acidic residues" evidence="8">
    <location>
        <begin position="704"/>
        <end position="725"/>
    </location>
</feature>
<comment type="catalytic activity">
    <reaction evidence="7">
        <text>ATP + H2O = ADP + phosphate + H(+)</text>
        <dbReference type="Rhea" id="RHEA:13065"/>
        <dbReference type="ChEBI" id="CHEBI:15377"/>
        <dbReference type="ChEBI" id="CHEBI:15378"/>
        <dbReference type="ChEBI" id="CHEBI:30616"/>
        <dbReference type="ChEBI" id="CHEBI:43474"/>
        <dbReference type="ChEBI" id="CHEBI:456216"/>
        <dbReference type="EC" id="3.6.4.13"/>
    </reaction>
</comment>
<evidence type="ECO:0000256" key="4">
    <source>
        <dbReference type="ARBA" id="ARBA00022840"/>
    </source>
</evidence>
<accession>A0ABR3ZR27</accession>
<evidence type="ECO:0000259" key="10">
    <source>
        <dbReference type="PROSITE" id="PS51194"/>
    </source>
</evidence>
<dbReference type="CDD" id="cd18787">
    <property type="entry name" value="SF2_C_DEAD"/>
    <property type="match status" value="1"/>
</dbReference>
<feature type="domain" description="Helicase C-terminal" evidence="10">
    <location>
        <begin position="346"/>
        <end position="503"/>
    </location>
</feature>
<evidence type="ECO:0000256" key="1">
    <source>
        <dbReference type="ARBA" id="ARBA00022741"/>
    </source>
</evidence>
<evidence type="ECO:0000313" key="12">
    <source>
        <dbReference type="Proteomes" id="UP001583186"/>
    </source>
</evidence>
<dbReference type="SMART" id="SM00487">
    <property type="entry name" value="DEXDc"/>
    <property type="match status" value="1"/>
</dbReference>
<proteinExistence type="inferred from homology"/>
<evidence type="ECO:0000256" key="6">
    <source>
        <dbReference type="RuleBase" id="RU000492"/>
    </source>
</evidence>
<evidence type="ECO:0000256" key="3">
    <source>
        <dbReference type="ARBA" id="ARBA00022806"/>
    </source>
</evidence>
<dbReference type="InterPro" id="IPR027417">
    <property type="entry name" value="P-loop_NTPase"/>
</dbReference>
<feature type="region of interest" description="Disordered" evidence="8">
    <location>
        <begin position="589"/>
        <end position="725"/>
    </location>
</feature>
<keyword evidence="2 6" id="KW-0378">Hydrolase</keyword>
<dbReference type="SUPFAM" id="SSF52540">
    <property type="entry name" value="P-loop containing nucleoside triphosphate hydrolases"/>
    <property type="match status" value="2"/>
</dbReference>
<sequence>MFRTSLLRAARLPRAASAASSASVVASLRLTTTRTAGLVQTAAFQSRVVPALSNVARFGRSYSTQTAAAESQDAPEAEGQDELVTKFADLGSVGVHKNLIRSLTQNLKYENMTKVQSMTISPALSGKDIVAQAKTGTGKTLAFLVPVIQRIIDAQPELASFGRYRPSASDIRAIVMSPTRELAEQIGEEARKLVKGTGIVVQTAVGGTQKNMMLQKTRREGCHLLVATPGRLNDILSSYDSGIAAPHLEALVLDEADRMLDVGFDRELREILKFLPDRSNVPRQTLLFSATVPKNVIQLARTYVDAKNFQFVQTISAEDVLTHEKVPQHVIPVEGYENIYPTMLELFDREIKAATEPGNDRMPFKAIVFLPTTHMVELTQRAFFQLRHSISLPPQYHIHSKLTQKGRTMAADRFRNSRTGILFSSDVTARGMDFPNVTHVIQIGVPPDREQYIHRLGRTGRADKNGQGWIIIAKNEMRSAGQILTDLPIQNVGGFECATHDLTTKGPEEAPFFTEVNEVLKQMPHDILVSAYMSFLGGSALGRSIQTTCDNINQWVKTSWGWDKPPAISRNDANKRGLTRVVGMNIGDEARRPRYSNPGEDEFERQFSSSFGSSGGSDRRSGGGGGFSRGSGGGGGFSRGSGGSGGFSRGSGGGGYDRRSGGGGFSRGSGGGGYDRRSGGGDRRSGGGRSPDFDNAYRATQRVRRTDDMFTGRSNNQKEDTPYSV</sequence>
<dbReference type="PANTHER" id="PTHR24031">
    <property type="entry name" value="RNA HELICASE"/>
    <property type="match status" value="1"/>
</dbReference>
<keyword evidence="12" id="KW-1185">Reference proteome</keyword>
<feature type="compositionally biased region" description="Basic and acidic residues" evidence="8">
    <location>
        <begin position="674"/>
        <end position="685"/>
    </location>
</feature>
<comment type="function">
    <text evidence="7">RNA helicase.</text>
</comment>
<dbReference type="Pfam" id="PF00270">
    <property type="entry name" value="DEAD"/>
    <property type="match status" value="1"/>
</dbReference>
<evidence type="ECO:0000256" key="7">
    <source>
        <dbReference type="RuleBase" id="RU365068"/>
    </source>
</evidence>
<reference evidence="11 12" key="1">
    <citation type="journal article" date="2024" name="IMA Fungus">
        <title>IMA Genome - F19 : A genome assembly and annotation guide to empower mycologists, including annotated draft genome sequences of Ceratocystis pirilliformis, Diaporthe australafricana, Fusarium ophioides, Paecilomyces lecythidis, and Sporothrix stenoceras.</title>
        <authorList>
            <person name="Aylward J."/>
            <person name="Wilson A.M."/>
            <person name="Visagie C.M."/>
            <person name="Spraker J."/>
            <person name="Barnes I."/>
            <person name="Buitendag C."/>
            <person name="Ceriani C."/>
            <person name="Del Mar Angel L."/>
            <person name="du Plessis D."/>
            <person name="Fuchs T."/>
            <person name="Gasser K."/>
            <person name="Kramer D."/>
            <person name="Li W."/>
            <person name="Munsamy K."/>
            <person name="Piso A."/>
            <person name="Price J.L."/>
            <person name="Sonnekus B."/>
            <person name="Thomas C."/>
            <person name="van der Nest A."/>
            <person name="van Dijk A."/>
            <person name="van Heerden A."/>
            <person name="van Vuuren N."/>
            <person name="Yilmaz N."/>
            <person name="Duong T.A."/>
            <person name="van der Merwe N.A."/>
            <person name="Wingfield M.J."/>
            <person name="Wingfield B.D."/>
        </authorList>
    </citation>
    <scope>NUCLEOTIDE SEQUENCE [LARGE SCALE GENOMIC DNA]</scope>
    <source>
        <strain evidence="11 12">CMW 5346</strain>
    </source>
</reference>
<dbReference type="SMART" id="SM00490">
    <property type="entry name" value="HELICc"/>
    <property type="match status" value="1"/>
</dbReference>
<dbReference type="Gene3D" id="3.40.50.300">
    <property type="entry name" value="P-loop containing nucleotide triphosphate hydrolases"/>
    <property type="match status" value="2"/>
</dbReference>